<dbReference type="InterPro" id="IPR049258">
    <property type="entry name" value="ODAD1_CC"/>
</dbReference>
<dbReference type="KEGG" id="clec:106671081"/>
<dbReference type="EnsemblMetazoa" id="XM_014401888.2">
    <property type="protein sequence ID" value="XP_014257374.1"/>
    <property type="gene ID" value="LOC106671081"/>
</dbReference>
<dbReference type="RefSeq" id="XP_024085267.1">
    <property type="nucleotide sequence ID" value="XM_024229499.1"/>
</dbReference>
<evidence type="ECO:0000256" key="1">
    <source>
        <dbReference type="ARBA" id="ARBA00023054"/>
    </source>
</evidence>
<dbReference type="AlphaFoldDB" id="A0A8I6TGW4"/>
<evidence type="ECO:0000313" key="4">
    <source>
        <dbReference type="EnsemblMetazoa" id="XP_014257374.1"/>
    </source>
</evidence>
<accession>A0A8I6TGW4</accession>
<evidence type="ECO:0000259" key="3">
    <source>
        <dbReference type="Pfam" id="PF21773"/>
    </source>
</evidence>
<keyword evidence="5" id="KW-1185">Reference proteome</keyword>
<name>A0A8I6TGW4_CIMLE</name>
<evidence type="ECO:0000256" key="2">
    <source>
        <dbReference type="SAM" id="Coils"/>
    </source>
</evidence>
<dbReference type="GeneID" id="106671081"/>
<organism evidence="4 5">
    <name type="scientific">Cimex lectularius</name>
    <name type="common">Bed bug</name>
    <name type="synonym">Acanthia lectularia</name>
    <dbReference type="NCBI Taxonomy" id="79782"/>
    <lineage>
        <taxon>Eukaryota</taxon>
        <taxon>Metazoa</taxon>
        <taxon>Ecdysozoa</taxon>
        <taxon>Arthropoda</taxon>
        <taxon>Hexapoda</taxon>
        <taxon>Insecta</taxon>
        <taxon>Pterygota</taxon>
        <taxon>Neoptera</taxon>
        <taxon>Paraneoptera</taxon>
        <taxon>Hemiptera</taxon>
        <taxon>Heteroptera</taxon>
        <taxon>Panheteroptera</taxon>
        <taxon>Cimicomorpha</taxon>
        <taxon>Cimicidae</taxon>
        <taxon>Cimex</taxon>
    </lineage>
</organism>
<dbReference type="OMA" id="MAYNNEV"/>
<dbReference type="PANTHER" id="PTHR21694:SF18">
    <property type="entry name" value="COILED-COIL DOMAIN-CONTAINING PROTEIN 63"/>
    <property type="match status" value="1"/>
</dbReference>
<feature type="domain" description="ODAD1 central coiled coil region" evidence="3">
    <location>
        <begin position="2"/>
        <end position="279"/>
    </location>
</feature>
<keyword evidence="1 2" id="KW-0175">Coiled coil</keyword>
<dbReference type="Proteomes" id="UP000494040">
    <property type="component" value="Unassembled WGS sequence"/>
</dbReference>
<dbReference type="EnsemblMetazoa" id="XM_024229499.1">
    <property type="protein sequence ID" value="XP_024085267.1"/>
    <property type="gene ID" value="LOC106671081"/>
</dbReference>
<evidence type="ECO:0000313" key="5">
    <source>
        <dbReference type="Proteomes" id="UP000494040"/>
    </source>
</evidence>
<proteinExistence type="predicted"/>
<dbReference type="RefSeq" id="XP_014257374.1">
    <property type="nucleotide sequence ID" value="XM_014401888.2"/>
</dbReference>
<dbReference type="PANTHER" id="PTHR21694">
    <property type="entry name" value="COILED-COIL DOMAIN-CONTAINING PROTEIN 63"/>
    <property type="match status" value="1"/>
</dbReference>
<dbReference type="InterPro" id="IPR051876">
    <property type="entry name" value="ODA-DC/CCD"/>
</dbReference>
<dbReference type="Pfam" id="PF21773">
    <property type="entry name" value="ODAD1_CC"/>
    <property type="match status" value="1"/>
</dbReference>
<feature type="coiled-coil region" evidence="2">
    <location>
        <begin position="217"/>
        <end position="251"/>
    </location>
</feature>
<reference evidence="4" key="1">
    <citation type="submission" date="2022-01" db="UniProtKB">
        <authorList>
            <consortium name="EnsemblMetazoa"/>
        </authorList>
    </citation>
    <scope>IDENTIFICATION</scope>
</reference>
<dbReference type="CTD" id="42024"/>
<sequence length="349" mass="40340">MSLLETKLSIAHIELNKVMTKNGRLREEIEHLLKERCRFKKLLDDQLKLLKAGKKSMLDMIEQSSIAFEHREESQAKLDALNEKSISLKETHTQQMRDLDRLLYTDTERVQFLTIKGQYRMSTDQNSKKEAGGLIRKQDIENLRSIYNTVLLGISPYTEGEEKIDSICEAFKTNEDENFAIFNYVNEVNCEAESLHDAAKVVKKKIEKERALKVERVAQQSEDVRTLGMELAKVQEEIDELEVRKNRVANHLSIVTSQLNGIVSKVQCHSSPFYNLLGDNTCVNLNNVHLFLLVLEKQIMRIMKRIMDREKCLTLEEQLASKDSISKASLRKHKLRLSRKKLITSPIPE</sequence>
<dbReference type="OrthoDB" id="6766775at2759"/>
<protein>
    <recommendedName>
        <fullName evidence="3">ODAD1 central coiled coil region domain-containing protein</fullName>
    </recommendedName>
</protein>